<dbReference type="RefSeq" id="WP_063363443.1">
    <property type="nucleotide sequence ID" value="NZ_AUXZ01000104.1"/>
</dbReference>
<evidence type="ECO:0000259" key="1">
    <source>
        <dbReference type="Pfam" id="PF13480"/>
    </source>
</evidence>
<evidence type="ECO:0000313" key="3">
    <source>
        <dbReference type="Proteomes" id="UP000076503"/>
    </source>
</evidence>
<name>A0A167C3K8_9GAMM</name>
<sequence>MKSKFKLVQCELDGDWDNFINQSPNGAAFFQSDFVHNLGVPYHAYYCCKGNEKFAAILLITNSEGNAIVGHHDVIYDGIVHRDTKHLNTAQSHSEQFSVQETIAEFLAHSYNSVYLKLHPSILDIRSFLWVNYHNAGPTYTAIPRYTTCINISEFADEFISLENSQNYLNSSVSRRQEIRYGIKKGVVATQSSQFDTFAQYYSLTMARQNIHIDQPAIEQLALQIKNLAQCGRLIMFEAKTQSGETGSFATFLLHKDTAYYYYGANKPDMRDSHTGTAVIWQAMPVLAGLGIKKIDLEGINSPQRGWFKLSFGGDISPYFHLKLS</sequence>
<proteinExistence type="predicted"/>
<organism evidence="2 3">
    <name type="scientific">Pseudoalteromonas luteoviolacea H33</name>
    <dbReference type="NCBI Taxonomy" id="1365251"/>
    <lineage>
        <taxon>Bacteria</taxon>
        <taxon>Pseudomonadati</taxon>
        <taxon>Pseudomonadota</taxon>
        <taxon>Gammaproteobacteria</taxon>
        <taxon>Alteromonadales</taxon>
        <taxon>Pseudoalteromonadaceae</taxon>
        <taxon>Pseudoalteromonas</taxon>
    </lineage>
</organism>
<dbReference type="AlphaFoldDB" id="A0A167C3K8"/>
<dbReference type="InterPro" id="IPR050644">
    <property type="entry name" value="PG_Glycine_Bridge_Synth"/>
</dbReference>
<protein>
    <recommendedName>
        <fullName evidence="1">BioF2-like acetyltransferase domain-containing protein</fullName>
    </recommendedName>
</protein>
<dbReference type="PANTHER" id="PTHR36174">
    <property type="entry name" value="LIPID II:GLYCINE GLYCYLTRANSFERASE"/>
    <property type="match status" value="1"/>
</dbReference>
<dbReference type="PANTHER" id="PTHR36174:SF1">
    <property type="entry name" value="LIPID II:GLYCINE GLYCYLTRANSFERASE"/>
    <property type="match status" value="1"/>
</dbReference>
<dbReference type="Proteomes" id="UP000076503">
    <property type="component" value="Unassembled WGS sequence"/>
</dbReference>
<dbReference type="SUPFAM" id="SSF55729">
    <property type="entry name" value="Acyl-CoA N-acyltransferases (Nat)"/>
    <property type="match status" value="1"/>
</dbReference>
<comment type="caution">
    <text evidence="2">The sequence shown here is derived from an EMBL/GenBank/DDBJ whole genome shotgun (WGS) entry which is preliminary data.</text>
</comment>
<evidence type="ECO:0000313" key="2">
    <source>
        <dbReference type="EMBL" id="KZN47197.1"/>
    </source>
</evidence>
<accession>A0A167C3K8</accession>
<dbReference type="OrthoDB" id="6281956at2"/>
<dbReference type="Gene3D" id="3.40.630.30">
    <property type="match status" value="1"/>
</dbReference>
<dbReference type="EMBL" id="AUXZ01000104">
    <property type="protein sequence ID" value="KZN47197.1"/>
    <property type="molecule type" value="Genomic_DNA"/>
</dbReference>
<reference evidence="2 3" key="1">
    <citation type="submission" date="2013-07" db="EMBL/GenBank/DDBJ databases">
        <title>Comparative Genomic and Metabolomic Analysis of Twelve Strains of Pseudoalteromonas luteoviolacea.</title>
        <authorList>
            <person name="Vynne N.G."/>
            <person name="Mansson M."/>
            <person name="Gram L."/>
        </authorList>
    </citation>
    <scope>NUCLEOTIDE SEQUENCE [LARGE SCALE GENOMIC DNA]</scope>
    <source>
        <strain evidence="2 3">H33</strain>
    </source>
</reference>
<gene>
    <name evidence="2" type="ORF">N476_23750</name>
</gene>
<feature type="domain" description="BioF2-like acetyltransferase" evidence="1">
    <location>
        <begin position="175"/>
        <end position="299"/>
    </location>
</feature>
<dbReference type="InterPro" id="IPR016181">
    <property type="entry name" value="Acyl_CoA_acyltransferase"/>
</dbReference>
<dbReference type="InterPro" id="IPR038740">
    <property type="entry name" value="BioF2-like_GNAT_dom"/>
</dbReference>
<dbReference type="Pfam" id="PF13480">
    <property type="entry name" value="Acetyltransf_6"/>
    <property type="match status" value="1"/>
</dbReference>
<dbReference type="PATRIC" id="fig|1365251.3.peg.4222"/>